<dbReference type="EMBL" id="BSXS01004431">
    <property type="protein sequence ID" value="GME82977.1"/>
    <property type="molecule type" value="Genomic_DNA"/>
</dbReference>
<name>A0ACB5T818_AMBMO</name>
<comment type="caution">
    <text evidence="1">The sequence shown here is derived from an EMBL/GenBank/DDBJ whole genome shotgun (WGS) entry which is preliminary data.</text>
</comment>
<accession>A0ACB5T818</accession>
<protein>
    <submittedName>
        <fullName evidence="1">Unnamed protein product</fullName>
    </submittedName>
</protein>
<sequence length="547" mass="60129">MNGGELPTSCRAFGEKSGETGLVTVSYYVYVKFRYRKLITDGADADCGDVSPGSRSRDGDGEESEGGGSREGGGVGDGYYDTYFKILCPVLFQGKSTLDEQLKRSREGGFFIERNSFVFKSKLKQYIPVIDDSDNNNNNNNDPNQHRASVITNGTGTTNNNTQLKMIRNNSITTPHRHTRFVRQIWNGKYKKTNLSKLVRNVELKLTLQIPRYVNLHESLFSFPITIETSNVHGHESDYFVESPDGDGKIKLSTLLGYFKVEKFEMRLIHRLSVNVTGADYYSRVETTLFDRDFSDDGLADSTAGGGGGTRKSLVSSIANSSFARRASSLGGVGVGSAGKRGSVVSGGDDETQNHNEEDNDCEEDGDGDRDDDVDDHKPSFDLANFTYNSSSNTYTWGTSLGELLTTFTSPSTPPSPNPTTTMTGEESTSQLADPTKSLLSQLQKPVMVDCGYPYMFAVNNLLLLELTLSNGHRSTDKAFKKHKFKFTGNIVLDCDLDAFAYKVGEMSDLGVVDERLFGDDGGSVVGESDGVFRKECDDVRYTFSKV</sequence>
<reference evidence="1" key="1">
    <citation type="submission" date="2023-04" db="EMBL/GenBank/DDBJ databases">
        <title>Ambrosiozyma monospora NBRC 10751.</title>
        <authorList>
            <person name="Ichikawa N."/>
            <person name="Sato H."/>
            <person name="Tonouchi N."/>
        </authorList>
    </citation>
    <scope>NUCLEOTIDE SEQUENCE</scope>
    <source>
        <strain evidence="1">NBRC 10751</strain>
    </source>
</reference>
<evidence type="ECO:0000313" key="1">
    <source>
        <dbReference type="EMBL" id="GME82977.1"/>
    </source>
</evidence>
<evidence type="ECO:0000313" key="2">
    <source>
        <dbReference type="Proteomes" id="UP001165064"/>
    </source>
</evidence>
<dbReference type="Proteomes" id="UP001165064">
    <property type="component" value="Unassembled WGS sequence"/>
</dbReference>
<proteinExistence type="predicted"/>
<gene>
    <name evidence="1" type="ORF">Amon02_000587800</name>
</gene>
<organism evidence="1 2">
    <name type="scientific">Ambrosiozyma monospora</name>
    <name type="common">Yeast</name>
    <name type="synonym">Endomycopsis monosporus</name>
    <dbReference type="NCBI Taxonomy" id="43982"/>
    <lineage>
        <taxon>Eukaryota</taxon>
        <taxon>Fungi</taxon>
        <taxon>Dikarya</taxon>
        <taxon>Ascomycota</taxon>
        <taxon>Saccharomycotina</taxon>
        <taxon>Pichiomycetes</taxon>
        <taxon>Pichiales</taxon>
        <taxon>Pichiaceae</taxon>
        <taxon>Ambrosiozyma</taxon>
    </lineage>
</organism>
<keyword evidence="2" id="KW-1185">Reference proteome</keyword>